<comment type="similarity">
    <text evidence="1 9">Belongs to the alkaline phosphatase family.</text>
</comment>
<evidence type="ECO:0000256" key="6">
    <source>
        <dbReference type="ARBA" id="ARBA00022842"/>
    </source>
</evidence>
<dbReference type="GO" id="GO:0004035">
    <property type="term" value="F:alkaline phosphatase activity"/>
    <property type="evidence" value="ECO:0007669"/>
    <property type="project" value="TreeGrafter"/>
</dbReference>
<dbReference type="PANTHER" id="PTHR11596:SF5">
    <property type="entry name" value="ALKALINE PHOSPHATASE"/>
    <property type="match status" value="1"/>
</dbReference>
<dbReference type="GO" id="GO:0046872">
    <property type="term" value="F:metal ion binding"/>
    <property type="evidence" value="ECO:0007669"/>
    <property type="project" value="UniProtKB-KW"/>
</dbReference>
<dbReference type="Gene3D" id="3.40.720.10">
    <property type="entry name" value="Alkaline Phosphatase, subunit A"/>
    <property type="match status" value="2"/>
</dbReference>
<evidence type="ECO:0000256" key="2">
    <source>
        <dbReference type="ARBA" id="ARBA00022553"/>
    </source>
</evidence>
<feature type="binding site" evidence="8">
    <location>
        <position position="61"/>
    </location>
    <ligand>
        <name>Zn(2+)</name>
        <dbReference type="ChEBI" id="CHEBI:29105"/>
        <label>2</label>
    </ligand>
</feature>
<evidence type="ECO:0000256" key="7">
    <source>
        <dbReference type="PIRSR" id="PIRSR601952-1"/>
    </source>
</evidence>
<reference evidence="10" key="1">
    <citation type="submission" date="2021-03" db="EMBL/GenBank/DDBJ databases">
        <title>Comparative Genomics and Metabolomics in the genus Turicibacter.</title>
        <authorList>
            <person name="Maki J."/>
            <person name="Looft T."/>
        </authorList>
    </citation>
    <scope>NUCLEOTIDE SEQUENCE</scope>
    <source>
        <strain evidence="10">ISU324</strain>
    </source>
</reference>
<dbReference type="InterPro" id="IPR017850">
    <property type="entry name" value="Alkaline_phosphatase_core_sf"/>
</dbReference>
<dbReference type="PROSITE" id="PS00123">
    <property type="entry name" value="ALKALINE_PHOSPHATASE"/>
    <property type="match status" value="1"/>
</dbReference>
<feature type="binding site" evidence="8">
    <location>
        <position position="293"/>
    </location>
    <ligand>
        <name>Zn(2+)</name>
        <dbReference type="ChEBI" id="CHEBI:29105"/>
        <label>2</label>
    </ligand>
</feature>
<feature type="binding site" evidence="8">
    <location>
        <position position="297"/>
    </location>
    <ligand>
        <name>Zn(2+)</name>
        <dbReference type="ChEBI" id="CHEBI:29105"/>
        <label>2</label>
    </ligand>
</feature>
<feature type="binding site" evidence="8">
    <location>
        <position position="474"/>
    </location>
    <ligand>
        <name>Zn(2+)</name>
        <dbReference type="ChEBI" id="CHEBI:29105"/>
        <label>2</label>
    </ligand>
</feature>
<comment type="cofactor">
    <cofactor evidence="8">
        <name>Mg(2+)</name>
        <dbReference type="ChEBI" id="CHEBI:18420"/>
    </cofactor>
    <text evidence="8">Binds 1 Mg(2+) ion.</text>
</comment>
<feature type="binding site" evidence="8">
    <location>
        <position position="336"/>
    </location>
    <ligand>
        <name>Zn(2+)</name>
        <dbReference type="ChEBI" id="CHEBI:29105"/>
        <label>2</label>
    </ligand>
</feature>
<evidence type="ECO:0000256" key="5">
    <source>
        <dbReference type="ARBA" id="ARBA00022833"/>
    </source>
</evidence>
<dbReference type="Pfam" id="PF00245">
    <property type="entry name" value="Alk_phosphatase"/>
    <property type="match status" value="1"/>
</dbReference>
<feature type="binding site" evidence="8">
    <location>
        <position position="163"/>
    </location>
    <ligand>
        <name>Mg(2+)</name>
        <dbReference type="ChEBI" id="CHEBI:18420"/>
    </ligand>
</feature>
<keyword evidence="2" id="KW-0597">Phosphoprotein</keyword>
<gene>
    <name evidence="10" type="ORF">J0J70_09905</name>
</gene>
<keyword evidence="4" id="KW-0378">Hydrolase</keyword>
<feature type="binding site" evidence="8">
    <location>
        <position position="61"/>
    </location>
    <ligand>
        <name>Mg(2+)</name>
        <dbReference type="ChEBI" id="CHEBI:18420"/>
    </ligand>
</feature>
<dbReference type="EMBL" id="CP071250">
    <property type="protein sequence ID" value="UUF07922.1"/>
    <property type="molecule type" value="Genomic_DNA"/>
</dbReference>
<evidence type="ECO:0000256" key="9">
    <source>
        <dbReference type="RuleBase" id="RU003946"/>
    </source>
</evidence>
<dbReference type="PRINTS" id="PR00113">
    <property type="entry name" value="ALKPHPHTASE"/>
</dbReference>
<dbReference type="PROSITE" id="PS51257">
    <property type="entry name" value="PROKAR_LIPOPROTEIN"/>
    <property type="match status" value="1"/>
</dbReference>
<keyword evidence="3 8" id="KW-0479">Metal-binding</keyword>
<evidence type="ECO:0000256" key="4">
    <source>
        <dbReference type="ARBA" id="ARBA00022801"/>
    </source>
</evidence>
<keyword evidence="6 8" id="KW-0460">Magnesium</keyword>
<dbReference type="AlphaFoldDB" id="A0A9Q9CNP4"/>
<feature type="active site" description="Phosphoserine intermediate" evidence="7">
    <location>
        <position position="111"/>
    </location>
</feature>
<dbReference type="PANTHER" id="PTHR11596">
    <property type="entry name" value="ALKALINE PHOSPHATASE"/>
    <property type="match status" value="1"/>
</dbReference>
<dbReference type="SUPFAM" id="SSF53649">
    <property type="entry name" value="Alkaline phosphatase-like"/>
    <property type="match status" value="1"/>
</dbReference>
<feature type="binding site" evidence="8">
    <location>
        <position position="337"/>
    </location>
    <ligand>
        <name>Zn(2+)</name>
        <dbReference type="ChEBI" id="CHEBI:29105"/>
        <label>2</label>
    </ligand>
</feature>
<dbReference type="InterPro" id="IPR001952">
    <property type="entry name" value="Alkaline_phosphatase"/>
</dbReference>
<accession>A0A9Q9CNP4</accession>
<dbReference type="CDD" id="cd16012">
    <property type="entry name" value="ALP"/>
    <property type="match status" value="1"/>
</dbReference>
<protein>
    <submittedName>
        <fullName evidence="10">Alkaline phosphatase</fullName>
    </submittedName>
</protein>
<evidence type="ECO:0000313" key="10">
    <source>
        <dbReference type="EMBL" id="UUF07922.1"/>
    </source>
</evidence>
<organism evidence="10 11">
    <name type="scientific">Turicibacter bilis</name>
    <dbReference type="NCBI Taxonomy" id="2735723"/>
    <lineage>
        <taxon>Bacteria</taxon>
        <taxon>Bacillati</taxon>
        <taxon>Bacillota</taxon>
        <taxon>Erysipelotrichia</taxon>
        <taxon>Erysipelotrichales</taxon>
        <taxon>Turicibacteraceae</taxon>
        <taxon>Turicibacter</taxon>
    </lineage>
</organism>
<evidence type="ECO:0000313" key="11">
    <source>
        <dbReference type="Proteomes" id="UP001058072"/>
    </source>
</evidence>
<dbReference type="SMART" id="SM00098">
    <property type="entry name" value="alkPPc"/>
    <property type="match status" value="1"/>
</dbReference>
<sequence>MFKKWLSVILSVAGVLAFITGCSINEIDRGETSQEPKVTAEAKEGEMATKVPKYVFMFIGDGMSQVQVNSAQVYEGSNVYGDVRTSNLSFTQFPVTGLVTTQNSSSFVPDSASTATSLSSGVKTHSGVIGLNVDKTEATKTIAEQMKESGKKVGIVSSVTLNHATPAAYYAHVESRGMYYEIANQLAESNFDYFGGGSLSQPTGKDNNQKDAFEIIKENGYTIANTKEDILALDENSGKVYAVSPVLQDGGSLPYYIDTKKGDLTLADFVQKGIDVLDNDEGFFMMVESGKVDWSCHANDAMTAIQEVLGFESAIDVAIAFANEHPEETLIVVTGDHETGGMSIGFAATGYDTAFNLLDAQKMSYVAFDELVKAKKEENPNLTFEEMLPMIKENFGLLTADDEAAAVKENQAFVLSDYELAKLQAGFEESMKAVEDRTSSEENDLLYGGYDPLSVSLTHILNNKAGIGWTSYAHTGTPVAVYAMGVGSEKFSGFYDNTDVYHKLVEVTGLKE</sequence>
<evidence type="ECO:0000256" key="8">
    <source>
        <dbReference type="PIRSR" id="PIRSR601952-2"/>
    </source>
</evidence>
<feature type="binding site" evidence="8">
    <location>
        <position position="165"/>
    </location>
    <ligand>
        <name>Mg(2+)</name>
        <dbReference type="ChEBI" id="CHEBI:18420"/>
    </ligand>
</feature>
<dbReference type="InterPro" id="IPR018299">
    <property type="entry name" value="Alkaline_phosphatase_AS"/>
</dbReference>
<dbReference type="RefSeq" id="WP_212724600.1">
    <property type="nucleotide sequence ID" value="NZ_CP071250.1"/>
</dbReference>
<evidence type="ECO:0000256" key="3">
    <source>
        <dbReference type="ARBA" id="ARBA00022723"/>
    </source>
</evidence>
<dbReference type="Proteomes" id="UP001058072">
    <property type="component" value="Chromosome"/>
</dbReference>
<name>A0A9Q9CNP4_9FIRM</name>
<comment type="cofactor">
    <cofactor evidence="8">
        <name>Zn(2+)</name>
        <dbReference type="ChEBI" id="CHEBI:29105"/>
    </cofactor>
    <text evidence="8">Binds 2 Zn(2+) ions.</text>
</comment>
<feature type="binding site" evidence="8">
    <location>
        <position position="288"/>
    </location>
    <ligand>
        <name>Mg(2+)</name>
        <dbReference type="ChEBI" id="CHEBI:18420"/>
    </ligand>
</feature>
<proteinExistence type="inferred from homology"/>
<keyword evidence="5 8" id="KW-0862">Zinc</keyword>
<evidence type="ECO:0000256" key="1">
    <source>
        <dbReference type="ARBA" id="ARBA00005984"/>
    </source>
</evidence>